<protein>
    <recommendedName>
        <fullName evidence="6">Oxidoreductase domain protein</fullName>
    </recommendedName>
</protein>
<dbReference type="GO" id="GO:0000166">
    <property type="term" value="F:nucleotide binding"/>
    <property type="evidence" value="ECO:0007669"/>
    <property type="project" value="InterPro"/>
</dbReference>
<accession>A0A0G1LKI0</accession>
<organism evidence="4 5">
    <name type="scientific">Candidatus Giovannonibacteria bacterium GW2011_GWA1_44_25</name>
    <dbReference type="NCBI Taxonomy" id="1618645"/>
    <lineage>
        <taxon>Bacteria</taxon>
        <taxon>Candidatus Giovannoniibacteriota</taxon>
    </lineage>
</organism>
<dbReference type="AlphaFoldDB" id="A0A0G1LKI0"/>
<dbReference type="PANTHER" id="PTHR43818:SF11">
    <property type="entry name" value="BCDNA.GH03377"/>
    <property type="match status" value="1"/>
</dbReference>
<dbReference type="InterPro" id="IPR055170">
    <property type="entry name" value="GFO_IDH_MocA-like_dom"/>
</dbReference>
<comment type="caution">
    <text evidence="4">The sequence shown here is derived from an EMBL/GenBank/DDBJ whole genome shotgun (WGS) entry which is preliminary data.</text>
</comment>
<feature type="domain" description="GFO/IDH/MocA-like oxidoreductase" evidence="3">
    <location>
        <begin position="135"/>
        <end position="255"/>
    </location>
</feature>
<sequence>MIGKKKYNFGLIGAGRMGSRWASALKMCGAASLRAIADQNFLGAKELASKFKNCEAFSEPRQLLKMKDIYAVVIAVPHKFLAPLSIEALKAGKHVLCEKPAGVNSGELAEAVKAAGKRHLSYMVGFNHRFHPSYLLADKLIKAKKIGDILFIRARYGFGGRLGYEKEWRQNKNVSGGGELLDQGVHMIDLCRMFLGNFRDICGFAENLYWNSSVDDNAFLILKNKRNQTASIHVSWTNWDPVHNFEIYGTLGYIRIEGLGNVPYGYGKEKLTLGLRSKNYFDAPKEKEFFCGADKNQSLAKELQEFISAIREKRTPRPSGEDGYQALKIVERIYKK</sequence>
<dbReference type="InterPro" id="IPR000683">
    <property type="entry name" value="Gfo/Idh/MocA-like_OxRdtase_N"/>
</dbReference>
<dbReference type="PANTHER" id="PTHR43818">
    <property type="entry name" value="BCDNA.GH03377"/>
    <property type="match status" value="1"/>
</dbReference>
<evidence type="ECO:0000259" key="2">
    <source>
        <dbReference type="Pfam" id="PF01408"/>
    </source>
</evidence>
<reference evidence="4 5" key="1">
    <citation type="journal article" date="2015" name="Nature">
        <title>rRNA introns, odd ribosomes, and small enigmatic genomes across a large radiation of phyla.</title>
        <authorList>
            <person name="Brown C.T."/>
            <person name="Hug L.A."/>
            <person name="Thomas B.C."/>
            <person name="Sharon I."/>
            <person name="Castelle C.J."/>
            <person name="Singh A."/>
            <person name="Wilkins M.J."/>
            <person name="Williams K.H."/>
            <person name="Banfield J.F."/>
        </authorList>
    </citation>
    <scope>NUCLEOTIDE SEQUENCE [LARGE SCALE GENOMIC DNA]</scope>
</reference>
<evidence type="ECO:0008006" key="6">
    <source>
        <dbReference type="Google" id="ProtNLM"/>
    </source>
</evidence>
<evidence type="ECO:0000256" key="1">
    <source>
        <dbReference type="ARBA" id="ARBA00023002"/>
    </source>
</evidence>
<dbReference type="SUPFAM" id="SSF51735">
    <property type="entry name" value="NAD(P)-binding Rossmann-fold domains"/>
    <property type="match status" value="1"/>
</dbReference>
<evidence type="ECO:0000313" key="4">
    <source>
        <dbReference type="EMBL" id="KKT60444.1"/>
    </source>
</evidence>
<keyword evidence="1" id="KW-0560">Oxidoreductase</keyword>
<evidence type="ECO:0000313" key="5">
    <source>
        <dbReference type="Proteomes" id="UP000034087"/>
    </source>
</evidence>
<dbReference type="Pfam" id="PF01408">
    <property type="entry name" value="GFO_IDH_MocA"/>
    <property type="match status" value="1"/>
</dbReference>
<dbReference type="EMBL" id="LCIR01000001">
    <property type="protein sequence ID" value="KKT60444.1"/>
    <property type="molecule type" value="Genomic_DNA"/>
</dbReference>
<dbReference type="Gene3D" id="3.30.360.10">
    <property type="entry name" value="Dihydrodipicolinate Reductase, domain 2"/>
    <property type="match status" value="1"/>
</dbReference>
<evidence type="ECO:0000259" key="3">
    <source>
        <dbReference type="Pfam" id="PF22725"/>
    </source>
</evidence>
<dbReference type="Proteomes" id="UP000034087">
    <property type="component" value="Unassembled WGS sequence"/>
</dbReference>
<dbReference type="Pfam" id="PF22725">
    <property type="entry name" value="GFO_IDH_MocA_C3"/>
    <property type="match status" value="1"/>
</dbReference>
<name>A0A0G1LKI0_9BACT</name>
<dbReference type="InterPro" id="IPR050463">
    <property type="entry name" value="Gfo/Idh/MocA_oxidrdct_glycsds"/>
</dbReference>
<proteinExistence type="predicted"/>
<dbReference type="GO" id="GO:0016491">
    <property type="term" value="F:oxidoreductase activity"/>
    <property type="evidence" value="ECO:0007669"/>
    <property type="project" value="UniProtKB-KW"/>
</dbReference>
<gene>
    <name evidence="4" type="ORF">UW53_C0001G0094</name>
</gene>
<dbReference type="SUPFAM" id="SSF55347">
    <property type="entry name" value="Glyceraldehyde-3-phosphate dehydrogenase-like, C-terminal domain"/>
    <property type="match status" value="1"/>
</dbReference>
<dbReference type="Gene3D" id="3.40.50.720">
    <property type="entry name" value="NAD(P)-binding Rossmann-like Domain"/>
    <property type="match status" value="1"/>
</dbReference>
<feature type="domain" description="Gfo/Idh/MocA-like oxidoreductase N-terminal" evidence="2">
    <location>
        <begin position="8"/>
        <end position="126"/>
    </location>
</feature>
<dbReference type="InterPro" id="IPR036291">
    <property type="entry name" value="NAD(P)-bd_dom_sf"/>
</dbReference>